<feature type="region of interest" description="Disordered" evidence="1">
    <location>
        <begin position="24"/>
        <end position="47"/>
    </location>
</feature>
<dbReference type="InParanoid" id="A0A1H9NW97"/>
<dbReference type="Pfam" id="PF19841">
    <property type="entry name" value="GldN"/>
    <property type="match status" value="1"/>
</dbReference>
<reference evidence="4" key="1">
    <citation type="submission" date="2016-10" db="EMBL/GenBank/DDBJ databases">
        <authorList>
            <person name="Varghese N."/>
            <person name="Submissions S."/>
        </authorList>
    </citation>
    <scope>NUCLEOTIDE SEQUENCE [LARGE SCALE GENOMIC DNA]</scope>
    <source>
        <strain evidence="4">DSM 24740</strain>
    </source>
</reference>
<evidence type="ECO:0000313" key="4">
    <source>
        <dbReference type="Proteomes" id="UP000199021"/>
    </source>
</evidence>
<evidence type="ECO:0000256" key="2">
    <source>
        <dbReference type="SAM" id="SignalP"/>
    </source>
</evidence>
<dbReference type="RefSeq" id="WP_090173293.1">
    <property type="nucleotide sequence ID" value="NZ_FOFB01000040.1"/>
</dbReference>
<dbReference type="EMBL" id="FOFB01000040">
    <property type="protein sequence ID" value="SER40220.1"/>
    <property type="molecule type" value="Genomic_DNA"/>
</dbReference>
<keyword evidence="2" id="KW-0732">Signal</keyword>
<dbReference type="AlphaFoldDB" id="A0A1H9NW97"/>
<proteinExistence type="predicted"/>
<dbReference type="Proteomes" id="UP000199021">
    <property type="component" value="Unassembled WGS sequence"/>
</dbReference>
<evidence type="ECO:0000256" key="1">
    <source>
        <dbReference type="SAM" id="MobiDB-lite"/>
    </source>
</evidence>
<evidence type="ECO:0000313" key="3">
    <source>
        <dbReference type="EMBL" id="SER40220.1"/>
    </source>
</evidence>
<dbReference type="STRING" id="478744.SAMN05444359_14019"/>
<organism evidence="3 4">
    <name type="scientific">Neolewinella agarilytica</name>
    <dbReference type="NCBI Taxonomy" id="478744"/>
    <lineage>
        <taxon>Bacteria</taxon>
        <taxon>Pseudomonadati</taxon>
        <taxon>Bacteroidota</taxon>
        <taxon>Saprospiria</taxon>
        <taxon>Saprospirales</taxon>
        <taxon>Lewinellaceae</taxon>
        <taxon>Neolewinella</taxon>
    </lineage>
</organism>
<gene>
    <name evidence="3" type="ORF">SAMN05444359_14019</name>
</gene>
<accession>A0A1H9NW97</accession>
<protein>
    <submittedName>
        <fullName evidence="3">Protein involved in gliding motility GldN</fullName>
    </submittedName>
</protein>
<keyword evidence="4" id="KW-1185">Reference proteome</keyword>
<feature type="chain" id="PRO_5011509051" evidence="2">
    <location>
        <begin position="22"/>
        <end position="299"/>
    </location>
</feature>
<feature type="compositionally biased region" description="Polar residues" evidence="1">
    <location>
        <begin position="25"/>
        <end position="35"/>
    </location>
</feature>
<sequence length="299" mass="34655">MKAAFKLALLLLLASTSVLLAQRPGNPQGNSTSITLPGAGQPDPSQDQFMTPVNDIIEKRSQVERRILPYEHVREADIMWQKRIWRVLDVREKINLPFKNPERPLINILLEAADSNKIQLYGTLDDKFTTPLSEEGRAAMAGGIDTVPIVDPETYDVTYDLVARELNPEDIRRYRLQEIWFFDKESSTMKVRILGIAPLKDEFDENGNFLYELPMFWVYYPAARQVLANEMAFANGNDAAARSWEDVFESRYFNSYVIKESNVLDRRIEGYLTNGRERLMEAERIKQEIFNFEQDLWSY</sequence>
<dbReference type="OrthoDB" id="1141916at2"/>
<feature type="signal peptide" evidence="2">
    <location>
        <begin position="1"/>
        <end position="21"/>
    </location>
</feature>
<dbReference type="NCBIfam" id="TIGR03523">
    <property type="entry name" value="GldN"/>
    <property type="match status" value="1"/>
</dbReference>
<name>A0A1H9NW97_9BACT</name>
<dbReference type="InterPro" id="IPR019847">
    <property type="entry name" value="Gliding_motility_assoc_GldN"/>
</dbReference>